<keyword evidence="1" id="KW-0812">Transmembrane</keyword>
<keyword evidence="1" id="KW-1133">Transmembrane helix</keyword>
<sequence>MLNDKDNQDNNDHSELTYYAIKNISKALALSTAFICATIMGSGSLFGWTLFVAFLLFA</sequence>
<dbReference type="Proteomes" id="UP000001878">
    <property type="component" value="Segment"/>
</dbReference>
<evidence type="ECO:0000313" key="2">
    <source>
        <dbReference type="EMBL" id="ACO36951.1"/>
    </source>
</evidence>
<proteinExistence type="predicted"/>
<organism evidence="2 3">
    <name type="scientific">Lactobacillus phage Lb338-1</name>
    <dbReference type="NCBI Taxonomy" id="2892342"/>
    <lineage>
        <taxon>Viruses</taxon>
        <taxon>Duplodnaviria</taxon>
        <taxon>Heunggongvirae</taxon>
        <taxon>Uroviricota</taxon>
        <taxon>Caudoviricetes</taxon>
        <taxon>Herelleviridae</taxon>
        <taxon>Mooreparkvirus</taxon>
        <taxon>Mooreparkvirus Lb3381</taxon>
    </lineage>
</organism>
<evidence type="ECO:0000256" key="1">
    <source>
        <dbReference type="SAM" id="Phobius"/>
    </source>
</evidence>
<accession>C1KFE0</accession>
<name>C1KFE0_9CAUD</name>
<reference evidence="2 3" key="1">
    <citation type="journal article" date="2009" name="Gene">
        <title>Genome of a virulent bacteriophage Lb338-1 that lyses the probiotic Lactobacillus paracasei cheese strain.</title>
        <authorList>
            <person name="Alemayehu D."/>
            <person name="Ross R.P."/>
            <person name="O'Sullivan O."/>
            <person name="Coffey A."/>
            <person name="Stanton C."/>
            <person name="Fitzgerald G.F."/>
            <person name="McAuliffe O."/>
        </authorList>
    </citation>
    <scope>NUCLEOTIDE SEQUENCE [LARGE SCALE GENOMIC DNA]</scope>
    <source>
        <strain evidence="2">Lb338-1</strain>
    </source>
</reference>
<keyword evidence="1" id="KW-0472">Membrane</keyword>
<protein>
    <submittedName>
        <fullName evidence="2">Uncharacterized protein</fullName>
    </submittedName>
</protein>
<dbReference type="KEGG" id="vg:7750885"/>
<dbReference type="RefSeq" id="YP_002790709.1">
    <property type="nucleotide sequence ID" value="NC_012530.1"/>
</dbReference>
<evidence type="ECO:0000313" key="3">
    <source>
        <dbReference type="Proteomes" id="UP000001878"/>
    </source>
</evidence>
<feature type="transmembrane region" description="Helical" evidence="1">
    <location>
        <begin position="28"/>
        <end position="57"/>
    </location>
</feature>
<dbReference type="GeneID" id="7750885"/>
<gene>
    <name evidence="2" type="ORF">lb338_phage_30</name>
</gene>
<keyword evidence="3" id="KW-1185">Reference proteome</keyword>
<dbReference type="EMBL" id="FJ822135">
    <property type="protein sequence ID" value="ACO36951.1"/>
    <property type="molecule type" value="Genomic_DNA"/>
</dbReference>